<dbReference type="PANTHER" id="PTHR21190:SF1">
    <property type="entry name" value="GH10077P"/>
    <property type="match status" value="1"/>
</dbReference>
<evidence type="ECO:0000313" key="2">
    <source>
        <dbReference type="EMBL" id="EDX15739.1"/>
    </source>
</evidence>
<feature type="compositionally biased region" description="Acidic residues" evidence="1">
    <location>
        <begin position="209"/>
        <end position="223"/>
    </location>
</feature>
<name>B4NT49_DROSI</name>
<feature type="compositionally biased region" description="Low complexity" evidence="1">
    <location>
        <begin position="48"/>
        <end position="63"/>
    </location>
</feature>
<dbReference type="Bgee" id="FBgn0189195">
    <property type="expression patterns" value="Expressed in embryo and 1 other cell type or tissue"/>
</dbReference>
<feature type="region of interest" description="Disordered" evidence="1">
    <location>
        <begin position="199"/>
        <end position="254"/>
    </location>
</feature>
<reference evidence="2 3" key="1">
    <citation type="journal article" date="2007" name="Nature">
        <title>Evolution of genes and genomes on the Drosophila phylogeny.</title>
        <authorList>
            <consortium name="Drosophila 12 Genomes Consortium"/>
            <person name="Clark A.G."/>
            <person name="Eisen M.B."/>
            <person name="Smith D.R."/>
            <person name="Bergman C.M."/>
            <person name="Oliver B."/>
            <person name="Markow T.A."/>
            <person name="Kaufman T.C."/>
            <person name="Kellis M."/>
            <person name="Gelbart W."/>
            <person name="Iyer V.N."/>
            <person name="Pollard D.A."/>
            <person name="Sackton T.B."/>
            <person name="Larracuente A.M."/>
            <person name="Singh N.D."/>
            <person name="Abad J.P."/>
            <person name="Abt D.N."/>
            <person name="Adryan B."/>
            <person name="Aguade M."/>
            <person name="Akashi H."/>
            <person name="Anderson W.W."/>
            <person name="Aquadro C.F."/>
            <person name="Ardell D.H."/>
            <person name="Arguello R."/>
            <person name="Artieri C.G."/>
            <person name="Barbash D.A."/>
            <person name="Barker D."/>
            <person name="Barsanti P."/>
            <person name="Batterham P."/>
            <person name="Batzoglou S."/>
            <person name="Begun D."/>
            <person name="Bhutkar A."/>
            <person name="Blanco E."/>
            <person name="Bosak S.A."/>
            <person name="Bradley R.K."/>
            <person name="Brand A.D."/>
            <person name="Brent M.R."/>
            <person name="Brooks A.N."/>
            <person name="Brown R.H."/>
            <person name="Butlin R.K."/>
            <person name="Caggese C."/>
            <person name="Calvi B.R."/>
            <person name="Bernardo de Carvalho A."/>
            <person name="Caspi A."/>
            <person name="Castrezana S."/>
            <person name="Celniker S.E."/>
            <person name="Chang J.L."/>
            <person name="Chapple C."/>
            <person name="Chatterji S."/>
            <person name="Chinwalla A."/>
            <person name="Civetta A."/>
            <person name="Clifton S.W."/>
            <person name="Comeron J.M."/>
            <person name="Costello J.C."/>
            <person name="Coyne J.A."/>
            <person name="Daub J."/>
            <person name="David R.G."/>
            <person name="Delcher A.L."/>
            <person name="Delehaunty K."/>
            <person name="Do C.B."/>
            <person name="Ebling H."/>
            <person name="Edwards K."/>
            <person name="Eickbush T."/>
            <person name="Evans J.D."/>
            <person name="Filipski A."/>
            <person name="Findeiss S."/>
            <person name="Freyhult E."/>
            <person name="Fulton L."/>
            <person name="Fulton R."/>
            <person name="Garcia A.C."/>
            <person name="Gardiner A."/>
            <person name="Garfield D.A."/>
            <person name="Garvin B.E."/>
            <person name="Gibson G."/>
            <person name="Gilbert D."/>
            <person name="Gnerre S."/>
            <person name="Godfrey J."/>
            <person name="Good R."/>
            <person name="Gotea V."/>
            <person name="Gravely B."/>
            <person name="Greenberg A.J."/>
            <person name="Griffiths-Jones S."/>
            <person name="Gross S."/>
            <person name="Guigo R."/>
            <person name="Gustafson E.A."/>
            <person name="Haerty W."/>
            <person name="Hahn M.W."/>
            <person name="Halligan D.L."/>
            <person name="Halpern A.L."/>
            <person name="Halter G.M."/>
            <person name="Han M.V."/>
            <person name="Heger A."/>
            <person name="Hillier L."/>
            <person name="Hinrichs A.S."/>
            <person name="Holmes I."/>
            <person name="Hoskins R.A."/>
            <person name="Hubisz M.J."/>
            <person name="Hultmark D."/>
            <person name="Huntley M.A."/>
            <person name="Jaffe D.B."/>
            <person name="Jagadeeshan S."/>
            <person name="Jeck W.R."/>
            <person name="Johnson J."/>
            <person name="Jones C.D."/>
            <person name="Jordan W.C."/>
            <person name="Karpen G.H."/>
            <person name="Kataoka E."/>
            <person name="Keightley P.D."/>
            <person name="Kheradpour P."/>
            <person name="Kirkness E.F."/>
            <person name="Koerich L.B."/>
            <person name="Kristiansen K."/>
            <person name="Kudrna D."/>
            <person name="Kulathinal R.J."/>
            <person name="Kumar S."/>
            <person name="Kwok R."/>
            <person name="Lander E."/>
            <person name="Langley C.H."/>
            <person name="Lapoint R."/>
            <person name="Lazzaro B.P."/>
            <person name="Lee S.J."/>
            <person name="Levesque L."/>
            <person name="Li R."/>
            <person name="Lin C.F."/>
            <person name="Lin M.F."/>
            <person name="Lindblad-Toh K."/>
            <person name="Llopart A."/>
            <person name="Long M."/>
            <person name="Low L."/>
            <person name="Lozovsky E."/>
            <person name="Lu J."/>
            <person name="Luo M."/>
            <person name="Machado C.A."/>
            <person name="Makalowski W."/>
            <person name="Marzo M."/>
            <person name="Matsuda M."/>
            <person name="Matzkin L."/>
            <person name="McAllister B."/>
            <person name="McBride C.S."/>
            <person name="McKernan B."/>
            <person name="McKernan K."/>
            <person name="Mendez-Lago M."/>
            <person name="Minx P."/>
            <person name="Mollenhauer M.U."/>
            <person name="Montooth K."/>
            <person name="Mount S.M."/>
            <person name="Mu X."/>
            <person name="Myers E."/>
            <person name="Negre B."/>
            <person name="Newfeld S."/>
            <person name="Nielsen R."/>
            <person name="Noor M.A."/>
            <person name="O'Grady P."/>
            <person name="Pachter L."/>
            <person name="Papaceit M."/>
            <person name="Parisi M.J."/>
            <person name="Parisi M."/>
            <person name="Parts L."/>
            <person name="Pedersen J.S."/>
            <person name="Pesole G."/>
            <person name="Phillippy A.M."/>
            <person name="Ponting C.P."/>
            <person name="Pop M."/>
            <person name="Porcelli D."/>
            <person name="Powell J.R."/>
            <person name="Prohaska S."/>
            <person name="Pruitt K."/>
            <person name="Puig M."/>
            <person name="Quesneville H."/>
            <person name="Ram K.R."/>
            <person name="Rand D."/>
            <person name="Rasmussen M.D."/>
            <person name="Reed L.K."/>
            <person name="Reenan R."/>
            <person name="Reily A."/>
            <person name="Remington K.A."/>
            <person name="Rieger T.T."/>
            <person name="Ritchie M.G."/>
            <person name="Robin C."/>
            <person name="Rogers Y.H."/>
            <person name="Rohde C."/>
            <person name="Rozas J."/>
            <person name="Rubenfield M.J."/>
            <person name="Ruiz A."/>
            <person name="Russo S."/>
            <person name="Salzberg S.L."/>
            <person name="Sanchez-Gracia A."/>
            <person name="Saranga D.J."/>
            <person name="Sato H."/>
            <person name="Schaeffer S.W."/>
            <person name="Schatz M.C."/>
            <person name="Schlenke T."/>
            <person name="Schwartz R."/>
            <person name="Segarra C."/>
            <person name="Singh R.S."/>
            <person name="Sirot L."/>
            <person name="Sirota M."/>
            <person name="Sisneros N.B."/>
            <person name="Smith C.D."/>
            <person name="Smith T.F."/>
            <person name="Spieth J."/>
            <person name="Stage D.E."/>
            <person name="Stark A."/>
            <person name="Stephan W."/>
            <person name="Strausberg R.L."/>
            <person name="Strempel S."/>
            <person name="Sturgill D."/>
            <person name="Sutton G."/>
            <person name="Sutton G.G."/>
            <person name="Tao W."/>
            <person name="Teichmann S."/>
            <person name="Tobari Y.N."/>
            <person name="Tomimura Y."/>
            <person name="Tsolas J.M."/>
            <person name="Valente V.L."/>
            <person name="Venter E."/>
            <person name="Venter J.C."/>
            <person name="Vicario S."/>
            <person name="Vieira F.G."/>
            <person name="Vilella A.J."/>
            <person name="Villasante A."/>
            <person name="Walenz B."/>
            <person name="Wang J."/>
            <person name="Wasserman M."/>
            <person name="Watts T."/>
            <person name="Wilson D."/>
            <person name="Wilson R.K."/>
            <person name="Wing R.A."/>
            <person name="Wolfner M.F."/>
            <person name="Wong A."/>
            <person name="Wong G.K."/>
            <person name="Wu C.I."/>
            <person name="Wu G."/>
            <person name="Yamamoto D."/>
            <person name="Yang H.P."/>
            <person name="Yang S.P."/>
            <person name="Yorke J.A."/>
            <person name="Yoshida K."/>
            <person name="Zdobnov E."/>
            <person name="Zhang P."/>
            <person name="Zhang Y."/>
            <person name="Zimin A.V."/>
            <person name="Baldwin J."/>
            <person name="Abdouelleil A."/>
            <person name="Abdulkadir J."/>
            <person name="Abebe A."/>
            <person name="Abera B."/>
            <person name="Abreu J."/>
            <person name="Acer S.C."/>
            <person name="Aftuck L."/>
            <person name="Alexander A."/>
            <person name="An P."/>
            <person name="Anderson E."/>
            <person name="Anderson S."/>
            <person name="Arachi H."/>
            <person name="Azer M."/>
            <person name="Bachantsang P."/>
            <person name="Barry A."/>
            <person name="Bayul T."/>
            <person name="Berlin A."/>
            <person name="Bessette D."/>
            <person name="Bloom T."/>
            <person name="Blye J."/>
            <person name="Boguslavskiy L."/>
            <person name="Bonnet C."/>
            <person name="Boukhgalter B."/>
            <person name="Bourzgui I."/>
            <person name="Brown A."/>
            <person name="Cahill P."/>
            <person name="Channer S."/>
            <person name="Cheshatsang Y."/>
            <person name="Chuda L."/>
            <person name="Citroen M."/>
            <person name="Collymore A."/>
            <person name="Cooke P."/>
            <person name="Costello M."/>
            <person name="D'Aco K."/>
            <person name="Daza R."/>
            <person name="De Haan G."/>
            <person name="DeGray S."/>
            <person name="DeMaso C."/>
            <person name="Dhargay N."/>
            <person name="Dooley K."/>
            <person name="Dooley E."/>
            <person name="Doricent M."/>
            <person name="Dorje P."/>
            <person name="Dorjee K."/>
            <person name="Dupes A."/>
            <person name="Elong R."/>
            <person name="Falk J."/>
            <person name="Farina A."/>
            <person name="Faro S."/>
            <person name="Ferguson D."/>
            <person name="Fisher S."/>
            <person name="Foley C.D."/>
            <person name="Franke A."/>
            <person name="Friedrich D."/>
            <person name="Gadbois L."/>
            <person name="Gearin G."/>
            <person name="Gearin C.R."/>
            <person name="Giannoukos G."/>
            <person name="Goode T."/>
            <person name="Graham J."/>
            <person name="Grandbois E."/>
            <person name="Grewal S."/>
            <person name="Gyaltsen K."/>
            <person name="Hafez N."/>
            <person name="Hagos B."/>
            <person name="Hall J."/>
            <person name="Henson C."/>
            <person name="Hollinger A."/>
            <person name="Honan T."/>
            <person name="Huard M.D."/>
            <person name="Hughes L."/>
            <person name="Hurhula B."/>
            <person name="Husby M.E."/>
            <person name="Kamat A."/>
            <person name="Kanga B."/>
            <person name="Kashin S."/>
            <person name="Khazanovich D."/>
            <person name="Kisner P."/>
            <person name="Lance K."/>
            <person name="Lara M."/>
            <person name="Lee W."/>
            <person name="Lennon N."/>
            <person name="Letendre F."/>
            <person name="LeVine R."/>
            <person name="Lipovsky A."/>
            <person name="Liu X."/>
            <person name="Liu J."/>
            <person name="Liu S."/>
            <person name="Lokyitsang T."/>
            <person name="Lokyitsang Y."/>
            <person name="Lubonja R."/>
            <person name="Lui A."/>
            <person name="MacDonald P."/>
            <person name="Magnisalis V."/>
            <person name="Maru K."/>
            <person name="Matthews C."/>
            <person name="McCusker W."/>
            <person name="McDonough S."/>
            <person name="Mehta T."/>
            <person name="Meldrim J."/>
            <person name="Meneus L."/>
            <person name="Mihai O."/>
            <person name="Mihalev A."/>
            <person name="Mihova T."/>
            <person name="Mittelman R."/>
            <person name="Mlenga V."/>
            <person name="Montmayeur A."/>
            <person name="Mulrain L."/>
            <person name="Navidi A."/>
            <person name="Naylor J."/>
            <person name="Negash T."/>
            <person name="Nguyen T."/>
            <person name="Nguyen N."/>
            <person name="Nicol R."/>
            <person name="Norbu C."/>
            <person name="Norbu N."/>
            <person name="Novod N."/>
            <person name="O'Neill B."/>
            <person name="Osman S."/>
            <person name="Markiewicz E."/>
            <person name="Oyono O.L."/>
            <person name="Patti C."/>
            <person name="Phunkhang P."/>
            <person name="Pierre F."/>
            <person name="Priest M."/>
            <person name="Raghuraman S."/>
            <person name="Rege F."/>
            <person name="Reyes R."/>
            <person name="Rise C."/>
            <person name="Rogov P."/>
            <person name="Ross K."/>
            <person name="Ryan E."/>
            <person name="Settipalli S."/>
            <person name="Shea T."/>
            <person name="Sherpa N."/>
            <person name="Shi L."/>
            <person name="Shih D."/>
            <person name="Sparrow T."/>
            <person name="Spaulding J."/>
            <person name="Stalker J."/>
            <person name="Stange-Thomann N."/>
            <person name="Stavropoulos S."/>
            <person name="Stone C."/>
            <person name="Strader C."/>
            <person name="Tesfaye S."/>
            <person name="Thomson T."/>
            <person name="Thoulutsang Y."/>
            <person name="Thoulutsang D."/>
            <person name="Topham K."/>
            <person name="Topping I."/>
            <person name="Tsamla T."/>
            <person name="Vassiliev H."/>
            <person name="Vo A."/>
            <person name="Wangchuk T."/>
            <person name="Wangdi T."/>
            <person name="Weiand M."/>
            <person name="Wilkinson J."/>
            <person name="Wilson A."/>
            <person name="Yadav S."/>
            <person name="Young G."/>
            <person name="Yu Q."/>
            <person name="Zembek L."/>
            <person name="Zhong D."/>
            <person name="Zimmer A."/>
            <person name="Zwirko Z."/>
            <person name="Jaffe D.B."/>
            <person name="Alvarez P."/>
            <person name="Brockman W."/>
            <person name="Butler J."/>
            <person name="Chin C."/>
            <person name="Gnerre S."/>
            <person name="Grabherr M."/>
            <person name="Kleber M."/>
            <person name="Mauceli E."/>
            <person name="MacCallum I."/>
        </authorList>
    </citation>
    <scope>NUCLEOTIDE SEQUENCE [LARGE SCALE GENOMIC DNA]</scope>
    <source>
        <strain evidence="3">white501</strain>
    </source>
</reference>
<feature type="region of interest" description="Disordered" evidence="1">
    <location>
        <begin position="1"/>
        <end position="119"/>
    </location>
</feature>
<dbReference type="OrthoDB" id="10020956at2759"/>
<evidence type="ECO:0000256" key="1">
    <source>
        <dbReference type="SAM" id="MobiDB-lite"/>
    </source>
</evidence>
<dbReference type="Proteomes" id="UP000000304">
    <property type="component" value="Unassembled WGS sequence"/>
</dbReference>
<protein>
    <submittedName>
        <fullName evidence="2">GD17645</fullName>
    </submittedName>
</protein>
<accession>B4NT49</accession>
<feature type="compositionally biased region" description="Low complexity" evidence="1">
    <location>
        <begin position="24"/>
        <end position="38"/>
    </location>
</feature>
<dbReference type="AlphaFoldDB" id="B4NT49"/>
<dbReference type="HOGENOM" id="CLU_1095267_0_0_1"/>
<evidence type="ECO:0000313" key="3">
    <source>
        <dbReference type="Proteomes" id="UP000000304"/>
    </source>
</evidence>
<proteinExistence type="predicted"/>
<feature type="region of interest" description="Disordered" evidence="1">
    <location>
        <begin position="141"/>
        <end position="175"/>
    </location>
</feature>
<organism evidence="2 3">
    <name type="scientific">Drosophila simulans</name>
    <name type="common">Fruit fly</name>
    <dbReference type="NCBI Taxonomy" id="7240"/>
    <lineage>
        <taxon>Eukaryota</taxon>
        <taxon>Metazoa</taxon>
        <taxon>Ecdysozoa</taxon>
        <taxon>Arthropoda</taxon>
        <taxon>Hexapoda</taxon>
        <taxon>Insecta</taxon>
        <taxon>Pterygota</taxon>
        <taxon>Neoptera</taxon>
        <taxon>Endopterygota</taxon>
        <taxon>Diptera</taxon>
        <taxon>Brachycera</taxon>
        <taxon>Muscomorpha</taxon>
        <taxon>Ephydroidea</taxon>
        <taxon>Drosophilidae</taxon>
        <taxon>Drosophila</taxon>
        <taxon>Sophophora</taxon>
    </lineage>
</organism>
<sequence>MAASIYATPPPDLSSEDTALSDVSNSSTLNTNRNNHTSGSNSNNPHEAAGATPTATSATTRGATGAGGVESTSPADHLVPAMELELEPKPAGSGTNEADQLEEAEDGRKDVDAEEEVGDANMATMAAAMQLQILEALSDAAKKRRKQHNPSRLEALNLSGEPTGEVGQKKADSSTVDYEEKLSKMFLPKSIEQLKETFEMLQQQKQEEEQPEAGEEMEAETEAMADISESSKHRENPYTLTASSAARVSRPSSS</sequence>
<gene>
    <name evidence="2" type="primary">Dsim\GD17645</name>
    <name evidence="2" type="ORF">Dsim_GD17645</name>
</gene>
<dbReference type="EMBL" id="CH982714">
    <property type="protein sequence ID" value="EDX15739.1"/>
    <property type="molecule type" value="Genomic_DNA"/>
</dbReference>
<keyword evidence="3" id="KW-1185">Reference proteome</keyword>
<dbReference type="PANTHER" id="PTHR21190">
    <property type="entry name" value="GH10077P"/>
    <property type="match status" value="1"/>
</dbReference>
<feature type="compositionally biased region" description="Low complexity" evidence="1">
    <location>
        <begin position="242"/>
        <end position="254"/>
    </location>
</feature>